<dbReference type="PROSITE" id="PS50081">
    <property type="entry name" value="ZF_DAG_PE_2"/>
    <property type="match status" value="2"/>
</dbReference>
<dbReference type="Proteomes" id="UP000694886">
    <property type="component" value="Chromosome 10"/>
</dbReference>
<evidence type="ECO:0000313" key="6">
    <source>
        <dbReference type="Proteomes" id="UP000694886"/>
    </source>
</evidence>
<name>A0AB32WYC9_THECC</name>
<evidence type="ECO:0000256" key="3">
    <source>
        <dbReference type="ARBA" id="ARBA00022771"/>
    </source>
</evidence>
<dbReference type="PANTHER" id="PTHR32410">
    <property type="entry name" value="CYSTEINE/HISTIDINE-RICH C1 DOMAIN FAMILY PROTEIN"/>
    <property type="match status" value="1"/>
</dbReference>
<dbReference type="AlphaFoldDB" id="A0AB32WYC9"/>
<accession>A0AB32WYC9</accession>
<dbReference type="SMART" id="SM00109">
    <property type="entry name" value="C1"/>
    <property type="match status" value="4"/>
</dbReference>
<organism evidence="6 7">
    <name type="scientific">Theobroma cacao</name>
    <name type="common">Cacao</name>
    <name type="synonym">Cocoa</name>
    <dbReference type="NCBI Taxonomy" id="3641"/>
    <lineage>
        <taxon>Eukaryota</taxon>
        <taxon>Viridiplantae</taxon>
        <taxon>Streptophyta</taxon>
        <taxon>Embryophyta</taxon>
        <taxon>Tracheophyta</taxon>
        <taxon>Spermatophyta</taxon>
        <taxon>Magnoliopsida</taxon>
        <taxon>eudicotyledons</taxon>
        <taxon>Gunneridae</taxon>
        <taxon>Pentapetalae</taxon>
        <taxon>rosids</taxon>
        <taxon>malvids</taxon>
        <taxon>Malvales</taxon>
        <taxon>Malvaceae</taxon>
        <taxon>Byttnerioideae</taxon>
        <taxon>Theobroma</taxon>
    </lineage>
</organism>
<evidence type="ECO:0000256" key="2">
    <source>
        <dbReference type="ARBA" id="ARBA00022737"/>
    </source>
</evidence>
<reference evidence="6" key="1">
    <citation type="journal article" date="1997" name="Nucleic Acids Res.">
        <title>tRNAscan-SE: a program for improved detection of transfer RNA genes in genomic sequence.</title>
        <authorList>
            <person name="Lowe T.M."/>
            <person name="Eddy S.R."/>
        </authorList>
    </citation>
    <scope>NUCLEOTIDE SEQUENCE [LARGE SCALE GENOMIC DNA]</scope>
    <source>
        <strain evidence="6">r\B97-61/B2</strain>
    </source>
</reference>
<keyword evidence="1" id="KW-0479">Metal-binding</keyword>
<dbReference type="InterPro" id="IPR053192">
    <property type="entry name" value="Vacuole_Formation_Reg"/>
</dbReference>
<evidence type="ECO:0000259" key="5">
    <source>
        <dbReference type="PROSITE" id="PS50081"/>
    </source>
</evidence>
<evidence type="ECO:0000313" key="7">
    <source>
        <dbReference type="RefSeq" id="XP_017984259.1"/>
    </source>
</evidence>
<dbReference type="GeneID" id="18586179"/>
<dbReference type="KEGG" id="tcc:18586179"/>
<keyword evidence="4" id="KW-0862">Zinc</keyword>
<keyword evidence="2" id="KW-0677">Repeat</keyword>
<dbReference type="GO" id="GO:0008270">
    <property type="term" value="F:zinc ion binding"/>
    <property type="evidence" value="ECO:0007669"/>
    <property type="project" value="UniProtKB-KW"/>
</dbReference>
<protein>
    <submittedName>
        <fullName evidence="7">Uncharacterized protein LOC18586179</fullName>
    </submittedName>
</protein>
<dbReference type="Pfam" id="PF03107">
    <property type="entry name" value="C1_2"/>
    <property type="match status" value="6"/>
</dbReference>
<dbReference type="SMART" id="SM00249">
    <property type="entry name" value="PHD"/>
    <property type="match status" value="4"/>
</dbReference>
<reference evidence="7" key="2">
    <citation type="submission" date="2025-08" db="UniProtKB">
        <authorList>
            <consortium name="RefSeq"/>
        </authorList>
    </citation>
    <scope>IDENTIFICATION</scope>
</reference>
<dbReference type="InterPro" id="IPR002219">
    <property type="entry name" value="PKC_DAG/PE"/>
</dbReference>
<dbReference type="RefSeq" id="XP_017984259.1">
    <property type="nucleotide sequence ID" value="XM_018128770.1"/>
</dbReference>
<evidence type="ECO:0000256" key="1">
    <source>
        <dbReference type="ARBA" id="ARBA00022723"/>
    </source>
</evidence>
<keyword evidence="3" id="KW-0863">Zinc-finger</keyword>
<dbReference type="InterPro" id="IPR004146">
    <property type="entry name" value="DC1"/>
</dbReference>
<feature type="domain" description="Phorbol-ester/DAG-type" evidence="5">
    <location>
        <begin position="492"/>
        <end position="545"/>
    </location>
</feature>
<sequence length="677" mass="77678">MEIQHPSHNHPLVFKEERSHESDEKAYCHGCGEEVSGPTYSCVACGFHLDKNCAEAPLEMNHPFHRNHSLNLGISAIGKYLCNCHFCYKMCDNIVYSCGSCKLKLHIRCALFLHSIAEKKFGELPHIAHKDPLISTENHSIKLKYAHCFVCWTPLLDSPCFSLDCGFCLHKKCVELPFEINHLYHRQHSLFLQFNTDCLPCKICQGTQVKGFVYCCSMCKVALHVDCVSPSPFIEDSNHEHSFTRCLRRFSFICGACGTSGNYAPYICSTCGVTVHKDCISLSRIIKNTWHHHPIFHNYFVVKNECGILECGICHEEVNKEYGNYYCSACKFIVHVNCALKDSEFYYEIESKDDYQKLNENSTLVDPSFLVIKEIKLGENVITTEIQHFSHEHNLVLYDEVKGDKCCDCCSLLIETSFYNCSECDFSLHKSCAVLPKKKEYWICPLAFNLIPNHFFKCNLCGSLHTGFAYNLNRIWLCVQCAELSSSYTSQAHKEHLLLFYNMYNGQCNACGSSIDNGEAYRCKSCNFNLHVLCTLLPQTARHKCDEHCLTLTYHEVNDYSEYHSCDICEERRNPNIWFYHCALCDKSAHPKCVLGDYPFIKLGRRISAKTDDPHLLILVQKVYLYPECSKCGQLCFDLALECADTRCSFVIHWRCSRLKDFIEDDNIVEPIAIKGY</sequence>
<dbReference type="InterPro" id="IPR001965">
    <property type="entry name" value="Znf_PHD"/>
</dbReference>
<dbReference type="Gramene" id="Tc10v2_t004220.1">
    <property type="protein sequence ID" value="Tc10v2_p004220.1"/>
    <property type="gene ID" value="Tc10v2_g004220"/>
</dbReference>
<gene>
    <name evidence="7" type="primary">LOC18586179</name>
</gene>
<dbReference type="PANTHER" id="PTHR32410:SF165">
    <property type="entry name" value="C1 DOMAIN FAMILY PROTEIN, PUTATIVE-RELATED"/>
    <property type="match status" value="1"/>
</dbReference>
<dbReference type="InterPro" id="IPR046349">
    <property type="entry name" value="C1-like_sf"/>
</dbReference>
<proteinExistence type="predicted"/>
<feature type="domain" description="Phorbol-ester/DAG-type" evidence="5">
    <location>
        <begin position="392"/>
        <end position="444"/>
    </location>
</feature>
<dbReference type="SUPFAM" id="SSF57889">
    <property type="entry name" value="Cysteine-rich domain"/>
    <property type="match status" value="5"/>
</dbReference>
<evidence type="ECO:0000256" key="4">
    <source>
        <dbReference type="ARBA" id="ARBA00022833"/>
    </source>
</evidence>